<evidence type="ECO:0000259" key="9">
    <source>
        <dbReference type="Pfam" id="PF01743"/>
    </source>
</evidence>
<dbReference type="InterPro" id="IPR050264">
    <property type="entry name" value="Bact_CCA-adding_enz_type3_sf"/>
</dbReference>
<accession>A0ABQ1QAR8</accession>
<keyword evidence="12" id="KW-1185">Reference proteome</keyword>
<dbReference type="PROSITE" id="PS51257">
    <property type="entry name" value="PROKAR_LIPOPROTEIN"/>
    <property type="match status" value="1"/>
</dbReference>
<dbReference type="Proteomes" id="UP000617355">
    <property type="component" value="Unassembled WGS sequence"/>
</dbReference>
<evidence type="ECO:0000256" key="5">
    <source>
        <dbReference type="ARBA" id="ARBA00022723"/>
    </source>
</evidence>
<dbReference type="Pfam" id="PF01743">
    <property type="entry name" value="PolyA_pol"/>
    <property type="match status" value="1"/>
</dbReference>
<evidence type="ECO:0000259" key="10">
    <source>
        <dbReference type="Pfam" id="PF12627"/>
    </source>
</evidence>
<organism evidence="11 12">
    <name type="scientific">Sinisalibacter lacisalsi</name>
    <dbReference type="NCBI Taxonomy" id="1526570"/>
    <lineage>
        <taxon>Bacteria</taxon>
        <taxon>Pseudomonadati</taxon>
        <taxon>Pseudomonadota</taxon>
        <taxon>Alphaproteobacteria</taxon>
        <taxon>Rhodobacterales</taxon>
        <taxon>Roseobacteraceae</taxon>
        <taxon>Sinisalibacter</taxon>
    </lineage>
</organism>
<dbReference type="Pfam" id="PF12627">
    <property type="entry name" value="PolyA_pol_RNAbd"/>
    <property type="match status" value="1"/>
</dbReference>
<evidence type="ECO:0000256" key="6">
    <source>
        <dbReference type="ARBA" id="ARBA00022741"/>
    </source>
</evidence>
<dbReference type="Gene3D" id="1.10.3090.10">
    <property type="entry name" value="cca-adding enzyme, domain 2"/>
    <property type="match status" value="1"/>
</dbReference>
<keyword evidence="7" id="KW-0460">Magnesium</keyword>
<dbReference type="InterPro" id="IPR032828">
    <property type="entry name" value="PolyA_RNA-bd"/>
</dbReference>
<reference evidence="12" key="1">
    <citation type="journal article" date="2019" name="Int. J. Syst. Evol. Microbiol.">
        <title>The Global Catalogue of Microorganisms (GCM) 10K type strain sequencing project: providing services to taxonomists for standard genome sequencing and annotation.</title>
        <authorList>
            <consortium name="The Broad Institute Genomics Platform"/>
            <consortium name="The Broad Institute Genome Sequencing Center for Infectious Disease"/>
            <person name="Wu L."/>
            <person name="Ma J."/>
        </authorList>
    </citation>
    <scope>NUCLEOTIDE SEQUENCE [LARGE SCALE GENOMIC DNA]</scope>
    <source>
        <strain evidence="12">CGMCC 1.12922</strain>
    </source>
</reference>
<feature type="domain" description="tRNA nucleotidyltransferase/poly(A) polymerase RNA and SrmB- binding" evidence="10">
    <location>
        <begin position="184"/>
        <end position="240"/>
    </location>
</feature>
<dbReference type="Gene3D" id="3.30.460.10">
    <property type="entry name" value="Beta Polymerase, domain 2"/>
    <property type="match status" value="1"/>
</dbReference>
<feature type="domain" description="Poly A polymerase head" evidence="9">
    <location>
        <begin position="29"/>
        <end position="151"/>
    </location>
</feature>
<keyword evidence="6" id="KW-0547">Nucleotide-binding</keyword>
<comment type="caution">
    <text evidence="11">The sequence shown here is derived from an EMBL/GenBank/DDBJ whole genome shotgun (WGS) entry which is preliminary data.</text>
</comment>
<evidence type="ECO:0000313" key="12">
    <source>
        <dbReference type="Proteomes" id="UP000617355"/>
    </source>
</evidence>
<sequence>MTQRITDDWLSGAGPQAVCAMLTTAGYQAWFVGGCVRNALLGADITDIDITTDATPDQITGLARNSGFHPVPTGFDHGTVTVVVAGHPFEVTTFRRDIATDGRRAVVAYAGSIEEDAHRRDFTMNALYAAPDGVIADPIGGLPDLQARRVRFIDDAHARIREDYLRILRFFRFHAWYGDPNHGLDAEALAAISVNSAGLETLSRERVGSEMKKLLSAPDPAPAVAAMAQAGVLIHVLPGADCTALPVLVHHEQALGVAPNPIRRLACLGGEDHMERLRLSKADSRRLDRLLDHRGTLAGAEELAYRIGPEEARNVVLLTSAMFETLPPGDLEARLERGAGAVFPVAPKDLMPEFEGVALGERLRDLENRWIASGFSLSREELLERG</sequence>
<dbReference type="InterPro" id="IPR002646">
    <property type="entry name" value="PolA_pol_head_dom"/>
</dbReference>
<dbReference type="PANTHER" id="PTHR46173:SF1">
    <property type="entry name" value="CCA TRNA NUCLEOTIDYLTRANSFERASE 1, MITOCHONDRIAL"/>
    <property type="match status" value="1"/>
</dbReference>
<dbReference type="RefSeq" id="WP_188525771.1">
    <property type="nucleotide sequence ID" value="NZ_BMGI01000001.1"/>
</dbReference>
<comment type="similarity">
    <text evidence="8">Belongs to the tRNA nucleotidyltransferase/poly(A) polymerase family.</text>
</comment>
<dbReference type="CDD" id="cd05398">
    <property type="entry name" value="NT_ClassII-CCAase"/>
    <property type="match status" value="1"/>
</dbReference>
<evidence type="ECO:0000256" key="3">
    <source>
        <dbReference type="ARBA" id="ARBA00022694"/>
    </source>
</evidence>
<evidence type="ECO:0000256" key="1">
    <source>
        <dbReference type="ARBA" id="ARBA00001946"/>
    </source>
</evidence>
<dbReference type="SUPFAM" id="SSF81891">
    <property type="entry name" value="Poly A polymerase C-terminal region-like"/>
    <property type="match status" value="1"/>
</dbReference>
<protein>
    <submittedName>
        <fullName evidence="11">Poly(A) polymerase</fullName>
    </submittedName>
</protein>
<keyword evidence="3" id="KW-0819">tRNA processing</keyword>
<evidence type="ECO:0000256" key="8">
    <source>
        <dbReference type="RuleBase" id="RU003953"/>
    </source>
</evidence>
<keyword evidence="8" id="KW-0694">RNA-binding</keyword>
<evidence type="ECO:0000256" key="7">
    <source>
        <dbReference type="ARBA" id="ARBA00022842"/>
    </source>
</evidence>
<name>A0ABQ1QAR8_9RHOB</name>
<evidence type="ECO:0000256" key="4">
    <source>
        <dbReference type="ARBA" id="ARBA00022695"/>
    </source>
</evidence>
<keyword evidence="5" id="KW-0479">Metal-binding</keyword>
<evidence type="ECO:0000256" key="2">
    <source>
        <dbReference type="ARBA" id="ARBA00022679"/>
    </source>
</evidence>
<proteinExistence type="inferred from homology"/>
<dbReference type="EMBL" id="BMGI01000001">
    <property type="protein sequence ID" value="GGD21358.1"/>
    <property type="molecule type" value="Genomic_DNA"/>
</dbReference>
<keyword evidence="2 8" id="KW-0808">Transferase</keyword>
<keyword evidence="4" id="KW-0548">Nucleotidyltransferase</keyword>
<evidence type="ECO:0000313" key="11">
    <source>
        <dbReference type="EMBL" id="GGD21358.1"/>
    </source>
</evidence>
<comment type="cofactor">
    <cofactor evidence="1">
        <name>Mg(2+)</name>
        <dbReference type="ChEBI" id="CHEBI:18420"/>
    </cofactor>
</comment>
<gene>
    <name evidence="11" type="ORF">GCM10011358_02250</name>
</gene>
<dbReference type="PANTHER" id="PTHR46173">
    <property type="entry name" value="CCA TRNA NUCLEOTIDYLTRANSFERASE 1, MITOCHONDRIAL"/>
    <property type="match status" value="1"/>
</dbReference>
<dbReference type="SUPFAM" id="SSF81301">
    <property type="entry name" value="Nucleotidyltransferase"/>
    <property type="match status" value="1"/>
</dbReference>
<dbReference type="InterPro" id="IPR043519">
    <property type="entry name" value="NT_sf"/>
</dbReference>